<protein>
    <submittedName>
        <fullName evidence="1">Uncharacterized protein</fullName>
    </submittedName>
</protein>
<comment type="caution">
    <text evidence="1">The sequence shown here is derived from an EMBL/GenBank/DDBJ whole genome shotgun (WGS) entry which is preliminary data.</text>
</comment>
<accession>A0ABS5NMC2</accession>
<dbReference type="EMBL" id="JAGYPM010000001">
    <property type="protein sequence ID" value="MBS4188624.1"/>
    <property type="molecule type" value="Genomic_DNA"/>
</dbReference>
<evidence type="ECO:0000313" key="2">
    <source>
        <dbReference type="Proteomes" id="UP000681027"/>
    </source>
</evidence>
<keyword evidence="2" id="KW-1185">Reference proteome</keyword>
<proteinExistence type="predicted"/>
<sequence length="271" mass="31113">MNLMLILSGKGFVMYNKELAHKVSANGAIIFGQLCSSYESFGSKGMLTVRDGKEYFFLTIETLEEETALSYKQQMKAVKDLEEAGYIETRNMGVPQKRHFHITDKIIKELLSSSDKREELNIPSNIVPSPSSGAPNLDQRERLVLLKGNDNNCQKVSNIKKKNKKEQDKDNNNNLVNKEMVNNDKIIHKLTNEYRLKGLPKELCIRVVNEVLATKSVENFGAYLRTCLENTLYKRNLKRGEIDFSERFQSGTVPFYEWLTVDDKDEDELPF</sequence>
<organism evidence="1 2">
    <name type="scientific">Cytobacillus citreus</name>
    <dbReference type="NCBI Taxonomy" id="2833586"/>
    <lineage>
        <taxon>Bacteria</taxon>
        <taxon>Bacillati</taxon>
        <taxon>Bacillota</taxon>
        <taxon>Bacilli</taxon>
        <taxon>Bacillales</taxon>
        <taxon>Bacillaceae</taxon>
        <taxon>Cytobacillus</taxon>
    </lineage>
</organism>
<name>A0ABS5NMC2_9BACI</name>
<dbReference type="Proteomes" id="UP000681027">
    <property type="component" value="Unassembled WGS sequence"/>
</dbReference>
<evidence type="ECO:0000313" key="1">
    <source>
        <dbReference type="EMBL" id="MBS4188624.1"/>
    </source>
</evidence>
<gene>
    <name evidence="1" type="ORF">KHA94_00105</name>
</gene>
<reference evidence="1 2" key="1">
    <citation type="submission" date="2021-05" db="EMBL/GenBank/DDBJ databases">
        <title>Novel Bacillus species.</title>
        <authorList>
            <person name="Liu G."/>
        </authorList>
    </citation>
    <scope>NUCLEOTIDE SEQUENCE [LARGE SCALE GENOMIC DNA]</scope>
    <source>
        <strain evidence="1 2">FJAT-49705</strain>
    </source>
</reference>